<keyword evidence="5" id="KW-1133">Transmembrane helix</keyword>
<dbReference type="PANTHER" id="PTHR40074:SF2">
    <property type="entry name" value="O-ACETYLTRANSFERASE WECH"/>
    <property type="match status" value="1"/>
</dbReference>
<name>A0A6N3VA83_BACOV</name>
<dbReference type="GO" id="GO:0009246">
    <property type="term" value="P:enterobacterial common antigen biosynthetic process"/>
    <property type="evidence" value="ECO:0007669"/>
    <property type="project" value="TreeGrafter"/>
</dbReference>
<evidence type="ECO:0000256" key="3">
    <source>
        <dbReference type="ARBA" id="ARBA00022475"/>
    </source>
</evidence>
<comment type="similarity">
    <text evidence="2">Belongs to the acyltransferase 3 family.</text>
</comment>
<dbReference type="Proteomes" id="UP000460135">
    <property type="component" value="Unassembled WGS sequence"/>
</dbReference>
<dbReference type="KEGG" id="boa:Bovatus_00241"/>
<gene>
    <name evidence="7" type="ORF">F3F51_12700</name>
</gene>
<proteinExistence type="inferred from homology"/>
<accession>A0A6N3VA83</accession>
<sequence length="333" mass="38802">MIDMELSSKIKIASLLCTMMVVYRHSLNYLAFFNSWTGHGISGFVEDGVSLLTEIAVPYFFIISGFFFFRISYYEKNNYFKMLKKKAKTLLIPFIFWNIVGGGILCLYNRAQVGDSIVNCVQQLFMSNWYGPLWYVRDLMTLMLLVPLYGWIFLCNKSWLYLIIVLLSFYFWMPSDGNWISTESVLFFFLGGVLQKYEKIVEMQMPYKMIMGYAFLWVLYSFGFIPIENTYLHKINTILGLVIFWQLVNLLTAKQSEKLLTLSSYSFLIYVMHLYLIKVMKQGLGALFFENDVMALLSYILLPLITMFIIIVIGKLWAKTSLVTYNLVTGGRL</sequence>
<keyword evidence="6" id="KW-0472">Membrane</keyword>
<protein>
    <submittedName>
        <fullName evidence="7">Acyltransferase</fullName>
    </submittedName>
</protein>
<dbReference type="PANTHER" id="PTHR40074">
    <property type="entry name" value="O-ACETYLTRANSFERASE WECH"/>
    <property type="match status" value="1"/>
</dbReference>
<keyword evidence="4" id="KW-0812">Transmembrane</keyword>
<evidence type="ECO:0000313" key="7">
    <source>
        <dbReference type="EMBL" id="KAA3804657.1"/>
    </source>
</evidence>
<keyword evidence="7" id="KW-0012">Acyltransferase</keyword>
<evidence type="ECO:0000256" key="2">
    <source>
        <dbReference type="ARBA" id="ARBA00007400"/>
    </source>
</evidence>
<dbReference type="GeneID" id="29454776"/>
<evidence type="ECO:0000256" key="4">
    <source>
        <dbReference type="ARBA" id="ARBA00022692"/>
    </source>
</evidence>
<keyword evidence="3" id="KW-1003">Cell membrane</keyword>
<keyword evidence="7" id="KW-0808">Transferase</keyword>
<dbReference type="AlphaFoldDB" id="A0A6N3VA83"/>
<evidence type="ECO:0000256" key="5">
    <source>
        <dbReference type="ARBA" id="ARBA00022989"/>
    </source>
</evidence>
<comment type="subcellular location">
    <subcellularLocation>
        <location evidence="1">Cell membrane</location>
        <topology evidence="1">Multi-pass membrane protein</topology>
    </subcellularLocation>
</comment>
<dbReference type="GO" id="GO:0016413">
    <property type="term" value="F:O-acetyltransferase activity"/>
    <property type="evidence" value="ECO:0007669"/>
    <property type="project" value="TreeGrafter"/>
</dbReference>
<dbReference type="InterPro" id="IPR002656">
    <property type="entry name" value="Acyl_transf_3_dom"/>
</dbReference>
<reference evidence="7 8" key="1">
    <citation type="journal article" date="2019" name="Nat. Med.">
        <title>A library of human gut bacterial isolates paired with longitudinal multiomics data enables mechanistic microbiome research.</title>
        <authorList>
            <person name="Poyet M."/>
            <person name="Groussin M."/>
            <person name="Gibbons S.M."/>
            <person name="Avila-Pacheco J."/>
            <person name="Jiang X."/>
            <person name="Kearney S.M."/>
            <person name="Perrotta A.R."/>
            <person name="Berdy B."/>
            <person name="Zhao S."/>
            <person name="Lieberman T.D."/>
            <person name="Swanson P.K."/>
            <person name="Smith M."/>
            <person name="Roesemann S."/>
            <person name="Alexander J.E."/>
            <person name="Rich S.A."/>
            <person name="Livny J."/>
            <person name="Vlamakis H."/>
            <person name="Clish C."/>
            <person name="Bullock K."/>
            <person name="Deik A."/>
            <person name="Scott J."/>
            <person name="Pierce K.A."/>
            <person name="Xavier R.J."/>
            <person name="Alm E.J."/>
        </authorList>
    </citation>
    <scope>NUCLEOTIDE SEQUENCE [LARGE SCALE GENOMIC DNA]</scope>
    <source>
        <strain evidence="7 8">BIOML-A183</strain>
    </source>
</reference>
<evidence type="ECO:0000313" key="8">
    <source>
        <dbReference type="Proteomes" id="UP000460135"/>
    </source>
</evidence>
<dbReference type="Pfam" id="PF01757">
    <property type="entry name" value="Acyl_transf_3"/>
    <property type="match status" value="1"/>
</dbReference>
<comment type="caution">
    <text evidence="7">The sequence shown here is derived from an EMBL/GenBank/DDBJ whole genome shotgun (WGS) entry which is preliminary data.</text>
</comment>
<organism evidence="7 8">
    <name type="scientific">Bacteroides ovatus</name>
    <dbReference type="NCBI Taxonomy" id="28116"/>
    <lineage>
        <taxon>Bacteria</taxon>
        <taxon>Pseudomonadati</taxon>
        <taxon>Bacteroidota</taxon>
        <taxon>Bacteroidia</taxon>
        <taxon>Bacteroidales</taxon>
        <taxon>Bacteroidaceae</taxon>
        <taxon>Bacteroides</taxon>
    </lineage>
</organism>
<dbReference type="EMBL" id="VWLX01000008">
    <property type="protein sequence ID" value="KAA3804657.1"/>
    <property type="molecule type" value="Genomic_DNA"/>
</dbReference>
<evidence type="ECO:0000256" key="1">
    <source>
        <dbReference type="ARBA" id="ARBA00004651"/>
    </source>
</evidence>
<dbReference type="GO" id="GO:0005886">
    <property type="term" value="C:plasma membrane"/>
    <property type="evidence" value="ECO:0007669"/>
    <property type="project" value="UniProtKB-SubCell"/>
</dbReference>
<evidence type="ECO:0000256" key="6">
    <source>
        <dbReference type="ARBA" id="ARBA00023136"/>
    </source>
</evidence>
<dbReference type="RefSeq" id="WP_004297496.1">
    <property type="nucleotide sequence ID" value="NZ_CAKJZA010000004.1"/>
</dbReference>